<dbReference type="GO" id="GO:0032259">
    <property type="term" value="P:methylation"/>
    <property type="evidence" value="ECO:0007669"/>
    <property type="project" value="UniProtKB-KW"/>
</dbReference>
<dbReference type="EC" id="2.1.1.193" evidence="3 12"/>
<dbReference type="InterPro" id="IPR029028">
    <property type="entry name" value="Alpha/beta_knot_MTases"/>
</dbReference>
<proteinExistence type="inferred from homology"/>
<reference evidence="16" key="1">
    <citation type="journal article" date="2019" name="Int. J. Syst. Evol. Microbiol.">
        <title>The Global Catalogue of Microorganisms (GCM) 10K type strain sequencing project: providing services to taxonomists for standard genome sequencing and annotation.</title>
        <authorList>
            <consortium name="The Broad Institute Genomics Platform"/>
            <consortium name="The Broad Institute Genome Sequencing Center for Infectious Disease"/>
            <person name="Wu L."/>
            <person name="Ma J."/>
        </authorList>
    </citation>
    <scope>NUCLEOTIDE SEQUENCE [LARGE SCALE GENOMIC DNA]</scope>
    <source>
        <strain evidence="16">CCUG 46385</strain>
    </source>
</reference>
<dbReference type="Proteomes" id="UP001595916">
    <property type="component" value="Unassembled WGS sequence"/>
</dbReference>
<evidence type="ECO:0000259" key="13">
    <source>
        <dbReference type="Pfam" id="PF04452"/>
    </source>
</evidence>
<dbReference type="NCBIfam" id="TIGR00046">
    <property type="entry name" value="RsmE family RNA methyltransferase"/>
    <property type="match status" value="1"/>
</dbReference>
<dbReference type="InterPro" id="IPR006700">
    <property type="entry name" value="RsmE"/>
</dbReference>
<comment type="caution">
    <text evidence="15">The sequence shown here is derived from an EMBL/GenBank/DDBJ whole genome shotgun (WGS) entry which is preliminary data.</text>
</comment>
<dbReference type="InterPro" id="IPR015947">
    <property type="entry name" value="PUA-like_sf"/>
</dbReference>
<evidence type="ECO:0000313" key="16">
    <source>
        <dbReference type="Proteomes" id="UP001595916"/>
    </source>
</evidence>
<keyword evidence="16" id="KW-1185">Reference proteome</keyword>
<evidence type="ECO:0000256" key="12">
    <source>
        <dbReference type="PIRNR" id="PIRNR015601"/>
    </source>
</evidence>
<dbReference type="Pfam" id="PF04452">
    <property type="entry name" value="Methyltrans_RNA"/>
    <property type="match status" value="1"/>
</dbReference>
<gene>
    <name evidence="15" type="ORF">ACFO4R_10635</name>
</gene>
<evidence type="ECO:0000256" key="4">
    <source>
        <dbReference type="ARBA" id="ARBA00013673"/>
    </source>
</evidence>
<evidence type="ECO:0000256" key="1">
    <source>
        <dbReference type="ARBA" id="ARBA00004496"/>
    </source>
</evidence>
<keyword evidence="9 12" id="KW-0949">S-adenosyl-L-methionine</keyword>
<dbReference type="RefSeq" id="WP_379789095.1">
    <property type="nucleotide sequence ID" value="NZ_JBHSHL010000051.1"/>
</dbReference>
<dbReference type="PANTHER" id="PTHR30027">
    <property type="entry name" value="RIBOSOMAL RNA SMALL SUBUNIT METHYLTRANSFERASE E"/>
    <property type="match status" value="1"/>
</dbReference>
<keyword evidence="6 12" id="KW-0698">rRNA processing</keyword>
<comment type="function">
    <text evidence="10 12">Specifically methylates the N3 position of the uracil ring of uridine 1498 (m3U1498) in 16S rRNA. Acts on the fully assembled 30S ribosomal subunit.</text>
</comment>
<evidence type="ECO:0000256" key="8">
    <source>
        <dbReference type="ARBA" id="ARBA00022679"/>
    </source>
</evidence>
<dbReference type="PANTHER" id="PTHR30027:SF3">
    <property type="entry name" value="16S RRNA (URACIL(1498)-N(3))-METHYLTRANSFERASE"/>
    <property type="match status" value="1"/>
</dbReference>
<accession>A0ABV9QMC3</accession>
<feature type="domain" description="Ribosomal RNA small subunit methyltransferase E methyltransferase" evidence="13">
    <location>
        <begin position="72"/>
        <end position="244"/>
    </location>
</feature>
<evidence type="ECO:0000256" key="10">
    <source>
        <dbReference type="ARBA" id="ARBA00025699"/>
    </source>
</evidence>
<evidence type="ECO:0000256" key="2">
    <source>
        <dbReference type="ARBA" id="ARBA00005528"/>
    </source>
</evidence>
<evidence type="ECO:0000256" key="5">
    <source>
        <dbReference type="ARBA" id="ARBA00022490"/>
    </source>
</evidence>
<evidence type="ECO:0000256" key="9">
    <source>
        <dbReference type="ARBA" id="ARBA00022691"/>
    </source>
</evidence>
<comment type="subcellular location">
    <subcellularLocation>
        <location evidence="1 12">Cytoplasm</location>
    </subcellularLocation>
</comment>
<dbReference type="GO" id="GO:0008168">
    <property type="term" value="F:methyltransferase activity"/>
    <property type="evidence" value="ECO:0007669"/>
    <property type="project" value="UniProtKB-KW"/>
</dbReference>
<evidence type="ECO:0000313" key="15">
    <source>
        <dbReference type="EMBL" id="MFC4805527.1"/>
    </source>
</evidence>
<dbReference type="PIRSF" id="PIRSF015601">
    <property type="entry name" value="MTase_slr0722"/>
    <property type="match status" value="1"/>
</dbReference>
<organism evidence="15 16">
    <name type="scientific">Filifactor villosus</name>
    <dbReference type="NCBI Taxonomy" id="29374"/>
    <lineage>
        <taxon>Bacteria</taxon>
        <taxon>Bacillati</taxon>
        <taxon>Bacillota</taxon>
        <taxon>Clostridia</taxon>
        <taxon>Peptostreptococcales</taxon>
        <taxon>Filifactoraceae</taxon>
        <taxon>Filifactor</taxon>
    </lineage>
</organism>
<dbReference type="InterPro" id="IPR029026">
    <property type="entry name" value="tRNA_m1G_MTases_N"/>
</dbReference>
<dbReference type="SUPFAM" id="SSF88697">
    <property type="entry name" value="PUA domain-like"/>
    <property type="match status" value="1"/>
</dbReference>
<dbReference type="InterPro" id="IPR046886">
    <property type="entry name" value="RsmE_MTase_dom"/>
</dbReference>
<keyword evidence="5 12" id="KW-0963">Cytoplasm</keyword>
<sequence>MNRFYVDANFEFCPVLRDRDEIDHIRKVLRYRKGDKVEIFDAKKKEYLAVIKEINRDEILFEIETVKQKRKENSLRSTLYQGIAKGTRMEFVMQKSTELGMDEIVPVRFERCVAKLDANDKKIDRWNKICLEAAKQSKRNSLCIVREAIDFVEMVEELKKYSLVLFLYEEETTLSLKKFLQEWRAREEKSVQRPLDIALIVGPEGGIGEDEARILSREGFRSVTLGDNILRTETVGATAMAMLQYEFSL</sequence>
<evidence type="ECO:0000256" key="6">
    <source>
        <dbReference type="ARBA" id="ARBA00022552"/>
    </source>
</evidence>
<keyword evidence="8 12" id="KW-0808">Transferase</keyword>
<evidence type="ECO:0000256" key="3">
    <source>
        <dbReference type="ARBA" id="ARBA00012328"/>
    </source>
</evidence>
<comment type="similarity">
    <text evidence="2 12">Belongs to the RNA methyltransferase RsmE family.</text>
</comment>
<dbReference type="SUPFAM" id="SSF75217">
    <property type="entry name" value="alpha/beta knot"/>
    <property type="match status" value="1"/>
</dbReference>
<dbReference type="Pfam" id="PF20260">
    <property type="entry name" value="PUA_4"/>
    <property type="match status" value="1"/>
</dbReference>
<dbReference type="CDD" id="cd18084">
    <property type="entry name" value="RsmE-like"/>
    <property type="match status" value="1"/>
</dbReference>
<feature type="domain" description="Ribosomal RNA small subunit methyltransferase E PUA-like" evidence="14">
    <location>
        <begin position="18"/>
        <end position="64"/>
    </location>
</feature>
<comment type="catalytic activity">
    <reaction evidence="11 12">
        <text>uridine(1498) in 16S rRNA + S-adenosyl-L-methionine = N(3)-methyluridine(1498) in 16S rRNA + S-adenosyl-L-homocysteine + H(+)</text>
        <dbReference type="Rhea" id="RHEA:42920"/>
        <dbReference type="Rhea" id="RHEA-COMP:10283"/>
        <dbReference type="Rhea" id="RHEA-COMP:10284"/>
        <dbReference type="ChEBI" id="CHEBI:15378"/>
        <dbReference type="ChEBI" id="CHEBI:57856"/>
        <dbReference type="ChEBI" id="CHEBI:59789"/>
        <dbReference type="ChEBI" id="CHEBI:65315"/>
        <dbReference type="ChEBI" id="CHEBI:74502"/>
        <dbReference type="EC" id="2.1.1.193"/>
    </reaction>
</comment>
<evidence type="ECO:0000256" key="7">
    <source>
        <dbReference type="ARBA" id="ARBA00022603"/>
    </source>
</evidence>
<dbReference type="EMBL" id="JBHSHL010000051">
    <property type="protein sequence ID" value="MFC4805527.1"/>
    <property type="molecule type" value="Genomic_DNA"/>
</dbReference>
<keyword evidence="7 12" id="KW-0489">Methyltransferase</keyword>
<name>A0ABV9QMC3_9FIRM</name>
<protein>
    <recommendedName>
        <fullName evidence="4 12">Ribosomal RNA small subunit methyltransferase E</fullName>
        <ecNumber evidence="3 12">2.1.1.193</ecNumber>
    </recommendedName>
</protein>
<dbReference type="Gene3D" id="3.40.1280.10">
    <property type="match status" value="1"/>
</dbReference>
<evidence type="ECO:0000259" key="14">
    <source>
        <dbReference type="Pfam" id="PF20260"/>
    </source>
</evidence>
<evidence type="ECO:0000256" key="11">
    <source>
        <dbReference type="ARBA" id="ARBA00047944"/>
    </source>
</evidence>
<dbReference type="InterPro" id="IPR046887">
    <property type="entry name" value="RsmE_PUA-like"/>
</dbReference>